<proteinExistence type="predicted"/>
<reference evidence="1 2" key="1">
    <citation type="submission" date="2012-10" db="EMBL/GenBank/DDBJ databases">
        <authorList>
            <person name="Harkins D.M."/>
            <person name="Durkin A.S."/>
            <person name="Brinkac L.M."/>
            <person name="Selengut J.D."/>
            <person name="Sanka R."/>
            <person name="DePew J."/>
            <person name="Purushe J."/>
            <person name="Peacock S.J."/>
            <person name="Thaipadungpanit J."/>
            <person name="Wuthiekanun V.W."/>
            <person name="Day N.P."/>
            <person name="Vinetz J.M."/>
            <person name="Sutton G.G."/>
            <person name="Nelson W.C."/>
            <person name="Fouts D.E."/>
        </authorList>
    </citation>
    <scope>NUCLEOTIDE SEQUENCE [LARGE SCALE GENOMIC DNA]</scope>
    <source>
        <strain evidence="1 2">H1</strain>
    </source>
</reference>
<dbReference type="RefSeq" id="WP_000372884.1">
    <property type="nucleotide sequence ID" value="NZ_AHMY02000051.1"/>
</dbReference>
<dbReference type="Proteomes" id="UP000006253">
    <property type="component" value="Unassembled WGS sequence"/>
</dbReference>
<dbReference type="GeneID" id="61141603"/>
<organism evidence="1 2">
    <name type="scientific">Leptospira kirschneri str. H1</name>
    <dbReference type="NCBI Taxonomy" id="1049966"/>
    <lineage>
        <taxon>Bacteria</taxon>
        <taxon>Pseudomonadati</taxon>
        <taxon>Spirochaetota</taxon>
        <taxon>Spirochaetia</taxon>
        <taxon>Leptospirales</taxon>
        <taxon>Leptospiraceae</taxon>
        <taxon>Leptospira</taxon>
    </lineage>
</organism>
<accession>A0A0E2B219</accession>
<comment type="caution">
    <text evidence="1">The sequence shown here is derived from an EMBL/GenBank/DDBJ whole genome shotgun (WGS) entry which is preliminary data.</text>
</comment>
<dbReference type="AlphaFoldDB" id="A0A0E2B219"/>
<evidence type="ECO:0000313" key="1">
    <source>
        <dbReference type="EMBL" id="EKO14800.1"/>
    </source>
</evidence>
<protein>
    <submittedName>
        <fullName evidence="1">Uncharacterized protein</fullName>
    </submittedName>
</protein>
<name>A0A0E2B219_9LEPT</name>
<dbReference type="EMBL" id="AHMY02000051">
    <property type="protein sequence ID" value="EKO14800.1"/>
    <property type="molecule type" value="Genomic_DNA"/>
</dbReference>
<gene>
    <name evidence="1" type="ORF">LEP1GSC081_1730</name>
</gene>
<evidence type="ECO:0000313" key="2">
    <source>
        <dbReference type="Proteomes" id="UP000006253"/>
    </source>
</evidence>
<sequence length="70" mass="8025">MDQTEKFKKTLARYIDYRGIDIVLHLKNGTVIELDKNRRLNGDVVIKNGKFGIVAEIEISEIQKAEFFAA</sequence>